<dbReference type="SUPFAM" id="SSF57184">
    <property type="entry name" value="Growth factor receptor domain"/>
    <property type="match status" value="1"/>
</dbReference>
<dbReference type="Proteomes" id="UP000014680">
    <property type="component" value="Unassembled WGS sequence"/>
</dbReference>
<feature type="transmembrane region" description="Helical" evidence="1">
    <location>
        <begin position="154"/>
        <end position="181"/>
    </location>
</feature>
<gene>
    <name evidence="3" type="ORF">EIN_320420</name>
</gene>
<accession>A0A0A1U2Z5</accession>
<evidence type="ECO:0000313" key="3">
    <source>
        <dbReference type="EMBL" id="ELP87043.1"/>
    </source>
</evidence>
<keyword evidence="1" id="KW-0812">Transmembrane</keyword>
<dbReference type="InterPro" id="IPR009030">
    <property type="entry name" value="Growth_fac_rcpt_cys_sf"/>
</dbReference>
<feature type="domain" description="Protein kinase" evidence="2">
    <location>
        <begin position="331"/>
        <end position="592"/>
    </location>
</feature>
<dbReference type="VEuPathDB" id="AmoebaDB:EIN_320420"/>
<protein>
    <submittedName>
        <fullName evidence="3">Serine-threonine protein kinase</fullName>
    </submittedName>
</protein>
<dbReference type="PANTHER" id="PTHR45756:SF1">
    <property type="entry name" value="PROTEIN KINASE DOMAIN CONTAINING PROTEIN"/>
    <property type="match status" value="1"/>
</dbReference>
<dbReference type="SUPFAM" id="SSF56112">
    <property type="entry name" value="Protein kinase-like (PK-like)"/>
    <property type="match status" value="1"/>
</dbReference>
<dbReference type="PANTHER" id="PTHR45756">
    <property type="entry name" value="PALMITOYLTRANSFERASE"/>
    <property type="match status" value="1"/>
</dbReference>
<reference evidence="3 4" key="1">
    <citation type="submission" date="2012-10" db="EMBL/GenBank/DDBJ databases">
        <authorList>
            <person name="Zafar N."/>
            <person name="Inman J."/>
            <person name="Hall N."/>
            <person name="Lorenzi H."/>
            <person name="Caler E."/>
        </authorList>
    </citation>
    <scope>NUCLEOTIDE SEQUENCE [LARGE SCALE GENOMIC DNA]</scope>
    <source>
        <strain evidence="3 4">IP1</strain>
    </source>
</reference>
<evidence type="ECO:0000259" key="2">
    <source>
        <dbReference type="PROSITE" id="PS50011"/>
    </source>
</evidence>
<evidence type="ECO:0000313" key="4">
    <source>
        <dbReference type="Proteomes" id="UP000014680"/>
    </source>
</evidence>
<keyword evidence="4" id="KW-1185">Reference proteome</keyword>
<dbReference type="AlphaFoldDB" id="A0A0A1U2Z5"/>
<organism evidence="3 4">
    <name type="scientific">Entamoeba invadens IP1</name>
    <dbReference type="NCBI Taxonomy" id="370355"/>
    <lineage>
        <taxon>Eukaryota</taxon>
        <taxon>Amoebozoa</taxon>
        <taxon>Evosea</taxon>
        <taxon>Archamoebae</taxon>
        <taxon>Mastigamoebida</taxon>
        <taxon>Entamoebidae</taxon>
        <taxon>Entamoeba</taxon>
    </lineage>
</organism>
<keyword evidence="3" id="KW-0418">Kinase</keyword>
<sequence>NVLMDCIQCENGYYVSDGNCLQCGEWCSLCNSLNQCLQCQLQYYLYNGSCLSKSDILNSHCTSVDPSGCTTCIPGYYISKGKCVSCEQITSNCILCSSEKNTCLKCAEDTILSDNTCVPYSTVAHCVSSIDNFCNKCSSWYKLTNDRMGCERRVLGWAVGVCIVCGVLFICIVLLILFVLYRYYEKRQIIIQYKRENGVFSLKHCDILLTPYPTLPTILSSTTLIEFPEGMELFKEYTKGFYIGNKGKELVELYFETEENDVRFQINFEPKNVVLEAGKCVFIKLNFQPKCSFSTQILFKTVVYENNVVNAKLDFKISTNTEETIFIDPKLIEIQSVMSGRYDVTSCKALYANTPVVVKDLGGFVLEGQDQKELDDPITVLDNFPNSPFLTKLIGKVLVGNRKWVVTEFAPLGTMQDFINKKSEMSQNLRLRVNLDIAKGLALLHSKGFLHLNIKPGNVMVMSTDLNEMVVAKLTDIGYHRNYKQFYNQKVVITKNPTYVAPEIICGQNYSTKSDVFAFGLTMFAISTLQNPYNSSEFEYPWKIAMFVCNGSRLNQPNEMPKQLFDTICNCWEHCAADRVCIDEVVLDLKKLQG</sequence>
<dbReference type="GO" id="GO:0004672">
    <property type="term" value="F:protein kinase activity"/>
    <property type="evidence" value="ECO:0007669"/>
    <property type="project" value="InterPro"/>
</dbReference>
<name>A0A0A1U2Z5_ENTIV</name>
<dbReference type="InterPro" id="IPR001245">
    <property type="entry name" value="Ser-Thr/Tyr_kinase_cat_dom"/>
</dbReference>
<dbReference type="InterPro" id="IPR006212">
    <property type="entry name" value="Furin_repeat"/>
</dbReference>
<dbReference type="OrthoDB" id="3030888at2759"/>
<proteinExistence type="predicted"/>
<dbReference type="InterPro" id="IPR053215">
    <property type="entry name" value="TKL_Ser/Thr_kinase"/>
</dbReference>
<keyword evidence="1" id="KW-0472">Membrane</keyword>
<evidence type="ECO:0000256" key="1">
    <source>
        <dbReference type="SAM" id="Phobius"/>
    </source>
</evidence>
<dbReference type="InterPro" id="IPR000719">
    <property type="entry name" value="Prot_kinase_dom"/>
</dbReference>
<dbReference type="Gene3D" id="2.10.220.10">
    <property type="entry name" value="Hormone Receptor, Insulin-like Growth Factor Receptor 1, Chain A, domain 2"/>
    <property type="match status" value="1"/>
</dbReference>
<keyword evidence="3" id="KW-0808">Transferase</keyword>
<keyword evidence="1" id="KW-1133">Transmembrane helix</keyword>
<dbReference type="EMBL" id="KB206890">
    <property type="protein sequence ID" value="ELP87043.1"/>
    <property type="molecule type" value="Genomic_DNA"/>
</dbReference>
<dbReference type="SMART" id="SM00261">
    <property type="entry name" value="FU"/>
    <property type="match status" value="2"/>
</dbReference>
<feature type="non-terminal residue" evidence="3">
    <location>
        <position position="1"/>
    </location>
</feature>
<dbReference type="Pfam" id="PF07714">
    <property type="entry name" value="PK_Tyr_Ser-Thr"/>
    <property type="match status" value="1"/>
</dbReference>
<dbReference type="GeneID" id="14885954"/>
<dbReference type="PROSITE" id="PS50011">
    <property type="entry name" value="PROTEIN_KINASE_DOM"/>
    <property type="match status" value="1"/>
</dbReference>
<dbReference type="RefSeq" id="XP_004253814.1">
    <property type="nucleotide sequence ID" value="XM_004253766.1"/>
</dbReference>
<dbReference type="InterPro" id="IPR011009">
    <property type="entry name" value="Kinase-like_dom_sf"/>
</dbReference>
<dbReference type="GO" id="GO:0005524">
    <property type="term" value="F:ATP binding"/>
    <property type="evidence" value="ECO:0007669"/>
    <property type="project" value="InterPro"/>
</dbReference>
<dbReference type="Gene3D" id="1.10.510.10">
    <property type="entry name" value="Transferase(Phosphotransferase) domain 1"/>
    <property type="match status" value="1"/>
</dbReference>
<dbReference type="KEGG" id="eiv:EIN_320420"/>